<proteinExistence type="predicted"/>
<reference evidence="1 2" key="1">
    <citation type="submission" date="2016-10" db="EMBL/GenBank/DDBJ databases">
        <authorList>
            <person name="de Groot N.N."/>
        </authorList>
    </citation>
    <scope>NUCLEOTIDE SEQUENCE [LARGE SCALE GENOMIC DNA]</scope>
    <source>
        <strain evidence="1 2">JCM 18415</strain>
    </source>
</reference>
<dbReference type="AlphaFoldDB" id="A0A1I6BAR7"/>
<dbReference type="RefSeq" id="WP_090538337.1">
    <property type="nucleotide sequence ID" value="NZ_FOYD01000003.1"/>
</dbReference>
<evidence type="ECO:0008006" key="3">
    <source>
        <dbReference type="Google" id="ProtNLM"/>
    </source>
</evidence>
<protein>
    <recommendedName>
        <fullName evidence="3">Glycosyltransferase</fullName>
    </recommendedName>
</protein>
<dbReference type="STRING" id="1002526.SAMN05216578_103333"/>
<name>A0A1I6BAR7_9GAMM</name>
<dbReference type="SUPFAM" id="SSF53756">
    <property type="entry name" value="UDP-Glycosyltransferase/glycogen phosphorylase"/>
    <property type="match status" value="1"/>
</dbReference>
<dbReference type="PANTHER" id="PTHR46656">
    <property type="entry name" value="PUTATIVE-RELATED"/>
    <property type="match status" value="1"/>
</dbReference>
<evidence type="ECO:0000313" key="1">
    <source>
        <dbReference type="EMBL" id="SFQ77969.1"/>
    </source>
</evidence>
<dbReference type="OrthoDB" id="5936320at2"/>
<dbReference type="Gene3D" id="3.40.50.2000">
    <property type="entry name" value="Glycogen Phosphorylase B"/>
    <property type="match status" value="1"/>
</dbReference>
<gene>
    <name evidence="1" type="ORF">SAMN05216578_103333</name>
</gene>
<dbReference type="PANTHER" id="PTHR46656:SF3">
    <property type="entry name" value="PUTATIVE-RELATED"/>
    <property type="match status" value="1"/>
</dbReference>
<accession>A0A1I6BAR7</accession>
<organism evidence="1 2">
    <name type="scientific">Halopseudomonas formosensis</name>
    <dbReference type="NCBI Taxonomy" id="1002526"/>
    <lineage>
        <taxon>Bacteria</taxon>
        <taxon>Pseudomonadati</taxon>
        <taxon>Pseudomonadota</taxon>
        <taxon>Gammaproteobacteria</taxon>
        <taxon>Pseudomonadales</taxon>
        <taxon>Pseudomonadaceae</taxon>
        <taxon>Halopseudomonas</taxon>
    </lineage>
</organism>
<sequence length="484" mass="55768">MKILAYSAMNAETILQNFGEPEYSYFFVLREFMPVLQQLGEVEIVEDPASEVDRRYHDAIARGQQCIFLSFSPPHLTTLGLDCPTIPVFAWEFSSMPDEAWWHDRPEMDWRWCLEQCAGAIVHSRQSAMAVRKLMGEEFPVIDIPAPLQDRLAEARRWLSQTSHTAEASIEIARGTLFDTHDPELARWLPTEEDIIRAVAEARSVIPIDENKGFRRGPKTARRITLEHLVAWYQQVLASRLPERLRRPLDRWAVRTDPWQLGRRQLKLDGVVFTSLFNPHDGRKNWVDMITAFCVEFHDQPDATLVLKLGHRRHEDALQGFLMLLPRLPAFRCRLVILNGFLDDEAYLQLLRATHFAVNTSYGEGQCLPLMEYLSCGKPAVAPCHSALADYISPDIAFTVDSWADATAWPHDPRVAYRTLRQQIDWASLRRAYRAAFECYRERPETYRAMARAAEQRMQRHCSQATAAERLAHFLNPVIEKTPA</sequence>
<dbReference type="CDD" id="cd01635">
    <property type="entry name" value="Glycosyltransferase_GTB-type"/>
    <property type="match status" value="1"/>
</dbReference>
<dbReference type="EMBL" id="FOYD01000003">
    <property type="protein sequence ID" value="SFQ77969.1"/>
    <property type="molecule type" value="Genomic_DNA"/>
</dbReference>
<evidence type="ECO:0000313" key="2">
    <source>
        <dbReference type="Proteomes" id="UP000242815"/>
    </source>
</evidence>
<dbReference type="Proteomes" id="UP000242815">
    <property type="component" value="Unassembled WGS sequence"/>
</dbReference>